<name>A0AAV3GGS6_ENTFL</name>
<accession>A0AAV3GGS6</accession>
<comment type="caution">
    <text evidence="2">The sequence shown here is derived from an EMBL/GenBank/DDBJ whole genome shotgun (WGS) entry which is preliminary data.</text>
</comment>
<organism evidence="2 3">
    <name type="scientific">Enterococcus faecalis ERV63</name>
    <dbReference type="NCBI Taxonomy" id="1134793"/>
    <lineage>
        <taxon>Bacteria</taxon>
        <taxon>Bacillati</taxon>
        <taxon>Bacillota</taxon>
        <taxon>Bacilli</taxon>
        <taxon>Lactobacillales</taxon>
        <taxon>Enterococcaceae</taxon>
        <taxon>Enterococcus</taxon>
    </lineage>
</organism>
<sequence length="78" mass="9315">SQQLLYHNKLLFECQELFLKSFFKLFCLVVVVCCDNFYILSLSQLFVNNFLKLFCYFITSFFDQMIDLKAISLTTLLF</sequence>
<evidence type="ECO:0000256" key="1">
    <source>
        <dbReference type="SAM" id="Phobius"/>
    </source>
</evidence>
<evidence type="ECO:0000313" key="2">
    <source>
        <dbReference type="EMBL" id="EJV12881.1"/>
    </source>
</evidence>
<keyword evidence="1" id="KW-0472">Membrane</keyword>
<proteinExistence type="predicted"/>
<gene>
    <name evidence="2" type="ORF">HMPREF1336_03246</name>
</gene>
<reference evidence="2 3" key="1">
    <citation type="submission" date="2012-04" db="EMBL/GenBank/DDBJ databases">
        <authorList>
            <person name="Weinstock G."/>
            <person name="Sodergren E."/>
            <person name="Lobos E.A."/>
            <person name="Fulton L."/>
            <person name="Fulton R."/>
            <person name="Courtney L."/>
            <person name="Fronick C."/>
            <person name="O'Laughlin M."/>
            <person name="Godfrey J."/>
            <person name="Wilson R.M."/>
            <person name="Miner T."/>
            <person name="Farmer C."/>
            <person name="Delehaunty K."/>
            <person name="Cordes M."/>
            <person name="Minx P."/>
            <person name="Tomlinson C."/>
            <person name="Chen J."/>
            <person name="Wollam A."/>
            <person name="Pepin K.H."/>
            <person name="Bhonagiri V."/>
            <person name="Zhang X."/>
            <person name="Suruliraj S."/>
            <person name="Warren W."/>
            <person name="Mitreva M."/>
            <person name="Mardis E.R."/>
            <person name="Wilson R.K."/>
        </authorList>
    </citation>
    <scope>NUCLEOTIDE SEQUENCE [LARGE SCALE GENOMIC DNA]</scope>
    <source>
        <strain evidence="2 3">ERV63</strain>
    </source>
</reference>
<dbReference type="EMBL" id="ALZR01000122">
    <property type="protein sequence ID" value="EJV12881.1"/>
    <property type="molecule type" value="Genomic_DNA"/>
</dbReference>
<dbReference type="AlphaFoldDB" id="A0AAV3GGS6"/>
<keyword evidence="1" id="KW-1133">Transmembrane helix</keyword>
<feature type="transmembrane region" description="Helical" evidence="1">
    <location>
        <begin position="21"/>
        <end position="39"/>
    </location>
</feature>
<dbReference type="Proteomes" id="UP000004117">
    <property type="component" value="Unassembled WGS sequence"/>
</dbReference>
<keyword evidence="1" id="KW-0812">Transmembrane</keyword>
<evidence type="ECO:0000313" key="3">
    <source>
        <dbReference type="Proteomes" id="UP000004117"/>
    </source>
</evidence>
<feature type="non-terminal residue" evidence="2">
    <location>
        <position position="1"/>
    </location>
</feature>
<protein>
    <submittedName>
        <fullName evidence="2">Uncharacterized protein</fullName>
    </submittedName>
</protein>